<reference evidence="1" key="1">
    <citation type="submission" date="2023-06" db="EMBL/GenBank/DDBJ databases">
        <title>Genome-scale phylogeny and comparative genomics of the fungal order Sordariales.</title>
        <authorList>
            <consortium name="Lawrence Berkeley National Laboratory"/>
            <person name="Hensen N."/>
            <person name="Bonometti L."/>
            <person name="Westerberg I."/>
            <person name="Brannstrom I.O."/>
            <person name="Guillou S."/>
            <person name="Cros-Aarteil S."/>
            <person name="Calhoun S."/>
            <person name="Haridas S."/>
            <person name="Kuo A."/>
            <person name="Mondo S."/>
            <person name="Pangilinan J."/>
            <person name="Riley R."/>
            <person name="LaButti K."/>
            <person name="Andreopoulos B."/>
            <person name="Lipzen A."/>
            <person name="Chen C."/>
            <person name="Yanf M."/>
            <person name="Daum C."/>
            <person name="Ng V."/>
            <person name="Clum A."/>
            <person name="Steindorff A."/>
            <person name="Ohm R."/>
            <person name="Martin F."/>
            <person name="Silar P."/>
            <person name="Natvig D."/>
            <person name="Lalanne C."/>
            <person name="Gautier V."/>
            <person name="Ament-velasquez S.L."/>
            <person name="Kruys A."/>
            <person name="Hutchinson M.I."/>
            <person name="Powell A.J."/>
            <person name="Barry K."/>
            <person name="Miller A.N."/>
            <person name="Grigoriev I.V."/>
            <person name="Debuchy R."/>
            <person name="Gladieux P."/>
            <person name="Thoren M.H."/>
            <person name="Johannesson H."/>
        </authorList>
    </citation>
    <scope>NUCLEOTIDE SEQUENCE</scope>
    <source>
        <strain evidence="1">SMH2392-1A</strain>
    </source>
</reference>
<evidence type="ECO:0000313" key="1">
    <source>
        <dbReference type="EMBL" id="KAK0703235.1"/>
    </source>
</evidence>
<evidence type="ECO:0000313" key="2">
    <source>
        <dbReference type="Proteomes" id="UP001172101"/>
    </source>
</evidence>
<comment type="caution">
    <text evidence="1">The sequence shown here is derived from an EMBL/GenBank/DDBJ whole genome shotgun (WGS) entry which is preliminary data.</text>
</comment>
<keyword evidence="2" id="KW-1185">Reference proteome</keyword>
<dbReference type="GeneID" id="85318604"/>
<proteinExistence type="predicted"/>
<dbReference type="EMBL" id="JAUIRO010000008">
    <property type="protein sequence ID" value="KAK0703235.1"/>
    <property type="molecule type" value="Genomic_DNA"/>
</dbReference>
<organism evidence="1 2">
    <name type="scientific">Lasiosphaeria miniovina</name>
    <dbReference type="NCBI Taxonomy" id="1954250"/>
    <lineage>
        <taxon>Eukaryota</taxon>
        <taxon>Fungi</taxon>
        <taxon>Dikarya</taxon>
        <taxon>Ascomycota</taxon>
        <taxon>Pezizomycotina</taxon>
        <taxon>Sordariomycetes</taxon>
        <taxon>Sordariomycetidae</taxon>
        <taxon>Sordariales</taxon>
        <taxon>Lasiosphaeriaceae</taxon>
        <taxon>Lasiosphaeria</taxon>
    </lineage>
</organism>
<gene>
    <name evidence="1" type="ORF">B0T26DRAFT_493077</name>
</gene>
<sequence>MAWRLHLSHFPPFPTISQRVRPLSSNLDFVEETLSSRGCPYRPTPNFEGTMLPDSCQTGRYVCLHIALAATRLLGRRPLTILELQQALGLEVGASDLDQDNLDNITRV</sequence>
<protein>
    <submittedName>
        <fullName evidence="1">Uncharacterized protein</fullName>
    </submittedName>
</protein>
<dbReference type="AlphaFoldDB" id="A0AA40DHF2"/>
<name>A0AA40DHF2_9PEZI</name>
<dbReference type="Proteomes" id="UP001172101">
    <property type="component" value="Unassembled WGS sequence"/>
</dbReference>
<accession>A0AA40DHF2</accession>
<dbReference type="RefSeq" id="XP_060290094.1">
    <property type="nucleotide sequence ID" value="XM_060435334.1"/>
</dbReference>